<keyword evidence="2" id="KW-0067">ATP-binding</keyword>
<feature type="compositionally biased region" description="Basic and acidic residues" evidence="3">
    <location>
        <begin position="2118"/>
        <end position="2135"/>
    </location>
</feature>
<feature type="domain" description="Helicase ATP-binding" evidence="4">
    <location>
        <begin position="90"/>
        <end position="290"/>
    </location>
</feature>
<dbReference type="RefSeq" id="WP_046723875.1">
    <property type="nucleotide sequence ID" value="NZ_CP009922.3"/>
</dbReference>
<gene>
    <name evidence="6" type="ORF">SXIM_23860</name>
</gene>
<evidence type="ECO:0000256" key="2">
    <source>
        <dbReference type="ARBA" id="ARBA00022840"/>
    </source>
</evidence>
<feature type="region of interest" description="Disordered" evidence="3">
    <location>
        <begin position="2116"/>
        <end position="2135"/>
    </location>
</feature>
<feature type="compositionally biased region" description="Polar residues" evidence="3">
    <location>
        <begin position="569"/>
        <end position="578"/>
    </location>
</feature>
<dbReference type="InterPro" id="IPR018973">
    <property type="entry name" value="MZB"/>
</dbReference>
<proteinExistence type="predicted"/>
<evidence type="ECO:0000256" key="3">
    <source>
        <dbReference type="SAM" id="MobiDB-lite"/>
    </source>
</evidence>
<dbReference type="GO" id="GO:0043138">
    <property type="term" value="F:3'-5' DNA helicase activity"/>
    <property type="evidence" value="ECO:0007669"/>
    <property type="project" value="TreeGrafter"/>
</dbReference>
<dbReference type="Pfam" id="PF00270">
    <property type="entry name" value="DEAD"/>
    <property type="match status" value="1"/>
</dbReference>
<protein>
    <submittedName>
        <fullName evidence="6">Dead deah box helicase</fullName>
    </submittedName>
</protein>
<dbReference type="SMART" id="SM00487">
    <property type="entry name" value="DEXDc"/>
    <property type="match status" value="1"/>
</dbReference>
<name>A0A0F7FTP1_9ACTN</name>
<keyword evidence="1" id="KW-0547">Nucleotide-binding</keyword>
<dbReference type="GO" id="GO:0003676">
    <property type="term" value="F:nucleic acid binding"/>
    <property type="evidence" value="ECO:0007669"/>
    <property type="project" value="InterPro"/>
</dbReference>
<dbReference type="PANTHER" id="PTHR47957:SF3">
    <property type="entry name" value="ATP-DEPENDENT HELICASE HRQ1"/>
    <property type="match status" value="1"/>
</dbReference>
<evidence type="ECO:0000259" key="4">
    <source>
        <dbReference type="PROSITE" id="PS51192"/>
    </source>
</evidence>
<feature type="region of interest" description="Disordered" evidence="3">
    <location>
        <begin position="555"/>
        <end position="585"/>
    </location>
</feature>
<accession>A0A0F7FTP1</accession>
<feature type="compositionally biased region" description="Basic residues" evidence="3">
    <location>
        <begin position="1601"/>
        <end position="1613"/>
    </location>
</feature>
<dbReference type="Pfam" id="PF00271">
    <property type="entry name" value="Helicase_C"/>
    <property type="match status" value="1"/>
</dbReference>
<dbReference type="Proteomes" id="UP000034034">
    <property type="component" value="Chromosome"/>
</dbReference>
<feature type="region of interest" description="Disordered" evidence="3">
    <location>
        <begin position="1580"/>
        <end position="1620"/>
    </location>
</feature>
<dbReference type="InterPro" id="IPR027417">
    <property type="entry name" value="P-loop_NTPase"/>
</dbReference>
<feature type="domain" description="Helicase C-terminal" evidence="5">
    <location>
        <begin position="1021"/>
        <end position="1179"/>
    </location>
</feature>
<dbReference type="SUPFAM" id="SSF52540">
    <property type="entry name" value="P-loop containing nucleoside triphosphate hydrolases"/>
    <property type="match status" value="2"/>
</dbReference>
<dbReference type="KEGG" id="sxi:SXIM_23860"/>
<evidence type="ECO:0000313" key="7">
    <source>
        <dbReference type="Proteomes" id="UP000034034"/>
    </source>
</evidence>
<dbReference type="SMART" id="SM00490">
    <property type="entry name" value="HELICc"/>
    <property type="match status" value="1"/>
</dbReference>
<dbReference type="InterPro" id="IPR011545">
    <property type="entry name" value="DEAD/DEAH_box_helicase_dom"/>
</dbReference>
<dbReference type="PATRIC" id="fig|408015.6.peg.2421"/>
<dbReference type="PANTHER" id="PTHR47957">
    <property type="entry name" value="ATP-DEPENDENT HELICASE HRQ1"/>
    <property type="match status" value="1"/>
</dbReference>
<keyword evidence="6" id="KW-0347">Helicase</keyword>
<evidence type="ECO:0000259" key="5">
    <source>
        <dbReference type="PROSITE" id="PS51194"/>
    </source>
</evidence>
<keyword evidence="7" id="KW-1185">Reference proteome</keyword>
<dbReference type="GO" id="GO:0006289">
    <property type="term" value="P:nucleotide-excision repair"/>
    <property type="evidence" value="ECO:0007669"/>
    <property type="project" value="TreeGrafter"/>
</dbReference>
<sequence length="2273" mass="250319">MRPTLEARGLKENLLQYLSTTYALTDEGAREALHRFLGDDTSGMFRGPYLRIRAPFTVAEGQTWRRTLDWAPDGFTPYAHQARAFARLSSARGHTPLPTLITTGTGSGKTESFLFPVLDHCARERAAGTPGVKALLLYPMNALATDQAQRINELLMRHRELSGVTAGLYIGERSAIRYERVETRRSAMQSSPPDILITNYKMLDLLLQRADDAPLWYQADLRYAVVDEFHTYDGAQGTDVAMLLRRLAAALGASREGRPLGDICPVATSATLASGATDDAGTERLRTVAGQVFATPFPADAVIGEERQPVDTLLPWDAIDWRLPLPTPEELTALPDPARGEEEFADLVEAVTGTRNTDPHALGEVMKRHILTRAVLASLADGLRSAPDVLDALRQHGASSWGRSITERPGVSADALARLVALLSVARDPQSPPGERARPFVHVEVHQWARSVTRLLRGVLPWPRAEFRWDAADVRDERATAADRAAPVHTGTSGQVANLFLPAVYCRECGRSGWAVFSPESDDQAVEFDPARIRRASTSQDKLRVRNLIVATDGEAGEGAARGPVPVSGRTQGNTGSGRPTPLHGAGGMLMVLDGVNGRLRPPDPARDYDPATGEPDLKSPDTAFVLVLLGETANTAGKEDWCPACGERQAIRYLGTGPAALAAAAITRLFTGNELGRDRRERKTLMFSDSVQDAAHRAGFVANRSYTFSLRALLKGQLSAERPTALHDLIADTVAATTDPEVLAAVVPPDLHGLRNVPTLLEGAGRGGDLRTWRLVGERLAFDTVMEFGFGSRRGRTLELTRTVAASVRIADPDAAAALVRSVHLDPQARHRHGPEPEEQTPQRYLGFLRVLLERLRTRGAVGHRWLERYTERMGTDRYFINGRRAQGMRAFPPWVAAPVFLLDKPKAGSEFDFATGRLSWYERWAQSALRLTREQAPDFWLRLLPALHEAGLLASRVPGDSALRVYGLRPGGIEAVLLTDEQVNTAYVRCPHCFWEQTVPPGQLAQWDGQPCPTYRCTRRPDALLVAGDRAAEQNIHHRDRDYRDDYYRRLYREAGTYQVITAEHTGLLERAQREETERAFKAGERFNDPNVLACTPTLEMGIDIGDLSAVVLASLPRTPAGYTQRVGRAGRRDGNAFLLTIPERKRRDLYFLEEPVKMIAGEIVPPGCHLSAVEILRRQYLAHLLDLAARGELGHPEHGVRAPSSGGPVALGALPRRAPQLFGPLGYLAELVECALARGEELADRFLALFPEGVSEESADELRRYATGGLRGAAERAEAEWWSHDRALRARLDAIADAHQELTEREERQGADEEEKRQLAELDAERRGVGRQLMRLGEVPAQQALCDAGLLPNYALADARTTLSAGLYSRDGEHPVTGRAQYRNDPRTYERPRRFAVTELAPGNTFYANGYRHRITGLEIGTPGHRAWQTWRLCQDCGYVRTADAETDTSPCPRCHSMRLADDGSSLFRVIQPSTVTSWDRAEDARIRDDRDERDFRTYQVVDAVDIPPEAIEPGKSWRHTSQTFGVDFTRAAVIRKVNVGVARQGLPAREEIAGQSVRLNPFHVCTGCGAATADGQPLFEHEPDGASSSGGRDPRLRNHRPWCPRRRGRTSSAAGEPVRDERLLLAHELHTEALRVLLPAATMLVQEKIHSFRAALRLGVDQHFGGDPQHLDTTMASMPDAGTGERRWFLVLFDTLPGGTGYLHRLVDPDTFRQTLADAHRALTECPCAEEERRACHRCLRRYTPDEHQDVVSRREALDLIESLLTGPDGEDIWATEPVRHTGLIGLDAQVESDLEARFLAILRDWSKRQEDAALDEDGRASGHLRFTGGSSVTHWRLTAQQRLRGTRTDFTFTRADGQARGVKVYLDGRRFHATGEHNRLAQDAARRNALRADGQVVFQLTWDDLDLFEGRSGRARPVWPPYGPVPQEGAKDLYEQCGGSRAGFAGQVYVNPLDTLLAYLRDPEDRVWALRAGALVSGLMAVPSVEPVASTRSRAGVVQGLRKALTGDGTGESEPAEDAVHIFRAHDATGLPLVFTTAVDDTGLPRWSLLAVLDDSAPALERERHREQWRAWLYWTNLAQFLDHAGGDGVQLTTGGVDAYPLEALAVCGGARSGREPDPEPVARARAQDPEHAAVVRARLADVLRDPEWETGILPFLNEDGTEPELAELADRLAAAGKKAPVCGHELGSGHWLAEFAWEEHGLKVAVVPGGHHGPEAEGDQEAERRDAAYAAAGWTVRTAAGWLEHFESMIALLPDVPQKPESEGAAR</sequence>
<dbReference type="InterPro" id="IPR001650">
    <property type="entry name" value="Helicase_C-like"/>
</dbReference>
<reference evidence="6" key="1">
    <citation type="submission" date="2019-08" db="EMBL/GenBank/DDBJ databases">
        <title>Complete genome sequence of a mangrove-derived Streptomyces xiamenensis.</title>
        <authorList>
            <person name="Xu J."/>
        </authorList>
    </citation>
    <scope>NUCLEOTIDE SEQUENCE</scope>
    <source>
        <strain evidence="6">318</strain>
    </source>
</reference>
<dbReference type="Gene3D" id="3.40.50.300">
    <property type="entry name" value="P-loop containing nucleotide triphosphate hydrolases"/>
    <property type="match status" value="2"/>
</dbReference>
<dbReference type="GO" id="GO:0036297">
    <property type="term" value="P:interstrand cross-link repair"/>
    <property type="evidence" value="ECO:0007669"/>
    <property type="project" value="TreeGrafter"/>
</dbReference>
<keyword evidence="6" id="KW-0378">Hydrolase</keyword>
<dbReference type="HOGENOM" id="CLU_001338_1_0_11"/>
<dbReference type="STRING" id="408015.SXIM_23860"/>
<evidence type="ECO:0000256" key="1">
    <source>
        <dbReference type="ARBA" id="ARBA00022741"/>
    </source>
</evidence>
<dbReference type="PROSITE" id="PS51194">
    <property type="entry name" value="HELICASE_CTER"/>
    <property type="match status" value="1"/>
</dbReference>
<dbReference type="PROSITE" id="PS51192">
    <property type="entry name" value="HELICASE_ATP_BIND_1"/>
    <property type="match status" value="1"/>
</dbReference>
<dbReference type="Pfam" id="PF09369">
    <property type="entry name" value="MZB"/>
    <property type="match status" value="1"/>
</dbReference>
<dbReference type="EMBL" id="CP009922">
    <property type="protein sequence ID" value="AKG43770.1"/>
    <property type="molecule type" value="Genomic_DNA"/>
</dbReference>
<dbReference type="GO" id="GO:0005524">
    <property type="term" value="F:ATP binding"/>
    <property type="evidence" value="ECO:0007669"/>
    <property type="project" value="UniProtKB-KW"/>
</dbReference>
<dbReference type="InterPro" id="IPR014001">
    <property type="entry name" value="Helicase_ATP-bd"/>
</dbReference>
<organism evidence="6 7">
    <name type="scientific">Streptomyces xiamenensis</name>
    <dbReference type="NCBI Taxonomy" id="408015"/>
    <lineage>
        <taxon>Bacteria</taxon>
        <taxon>Bacillati</taxon>
        <taxon>Actinomycetota</taxon>
        <taxon>Actinomycetes</taxon>
        <taxon>Kitasatosporales</taxon>
        <taxon>Streptomycetaceae</taxon>
        <taxon>Streptomyces</taxon>
    </lineage>
</organism>
<evidence type="ECO:0000313" key="6">
    <source>
        <dbReference type="EMBL" id="AKG43770.1"/>
    </source>
</evidence>